<feature type="repeat" description="WD" evidence="3">
    <location>
        <begin position="272"/>
        <end position="306"/>
    </location>
</feature>
<name>A0A9N8ZU29_9GLOM</name>
<dbReference type="InterPro" id="IPR001680">
    <property type="entry name" value="WD40_rpt"/>
</dbReference>
<keyword evidence="5" id="KW-1185">Reference proteome</keyword>
<dbReference type="PROSITE" id="PS50082">
    <property type="entry name" value="WD_REPEATS_2"/>
    <property type="match status" value="2"/>
</dbReference>
<keyword evidence="1 3" id="KW-0853">WD repeat</keyword>
<keyword evidence="2" id="KW-0677">Repeat</keyword>
<dbReference type="InterPro" id="IPR015943">
    <property type="entry name" value="WD40/YVTN_repeat-like_dom_sf"/>
</dbReference>
<reference evidence="4" key="1">
    <citation type="submission" date="2021-06" db="EMBL/GenBank/DDBJ databases">
        <authorList>
            <person name="Kallberg Y."/>
            <person name="Tangrot J."/>
            <person name="Rosling A."/>
        </authorList>
    </citation>
    <scope>NUCLEOTIDE SEQUENCE</scope>
    <source>
        <strain evidence="4">IA702</strain>
    </source>
</reference>
<dbReference type="PANTHER" id="PTHR10971">
    <property type="entry name" value="MRNA EXPORT FACTOR AND BUB3"/>
    <property type="match status" value="1"/>
</dbReference>
<dbReference type="InterPro" id="IPR036322">
    <property type="entry name" value="WD40_repeat_dom_sf"/>
</dbReference>
<accession>A0A9N8ZU29</accession>
<comment type="caution">
    <text evidence="4">The sequence shown here is derived from an EMBL/GenBank/DDBJ whole genome shotgun (WGS) entry which is preliminary data.</text>
</comment>
<gene>
    <name evidence="4" type="ORF">POCULU_LOCUS2931</name>
</gene>
<proteinExistence type="predicted"/>
<dbReference type="EMBL" id="CAJVPJ010000297">
    <property type="protein sequence ID" value="CAG8508209.1"/>
    <property type="molecule type" value="Genomic_DNA"/>
</dbReference>
<evidence type="ECO:0000256" key="1">
    <source>
        <dbReference type="ARBA" id="ARBA00022574"/>
    </source>
</evidence>
<dbReference type="SUPFAM" id="SSF50978">
    <property type="entry name" value="WD40 repeat-like"/>
    <property type="match status" value="1"/>
</dbReference>
<dbReference type="SMART" id="SM00320">
    <property type="entry name" value="WD40"/>
    <property type="match status" value="4"/>
</dbReference>
<organism evidence="4 5">
    <name type="scientific">Paraglomus occultum</name>
    <dbReference type="NCBI Taxonomy" id="144539"/>
    <lineage>
        <taxon>Eukaryota</taxon>
        <taxon>Fungi</taxon>
        <taxon>Fungi incertae sedis</taxon>
        <taxon>Mucoromycota</taxon>
        <taxon>Glomeromycotina</taxon>
        <taxon>Glomeromycetes</taxon>
        <taxon>Paraglomerales</taxon>
        <taxon>Paraglomeraceae</taxon>
        <taxon>Paraglomus</taxon>
    </lineage>
</organism>
<dbReference type="Proteomes" id="UP000789572">
    <property type="component" value="Unassembled WGS sequence"/>
</dbReference>
<evidence type="ECO:0000256" key="3">
    <source>
        <dbReference type="PROSITE-ProRule" id="PRU00221"/>
    </source>
</evidence>
<dbReference type="OrthoDB" id="256303at2759"/>
<dbReference type="Pfam" id="PF00400">
    <property type="entry name" value="WD40"/>
    <property type="match status" value="4"/>
</dbReference>
<evidence type="ECO:0000256" key="2">
    <source>
        <dbReference type="ARBA" id="ARBA00022737"/>
    </source>
</evidence>
<dbReference type="Gene3D" id="2.130.10.10">
    <property type="entry name" value="YVTN repeat-like/Quinoprotein amine dehydrogenase"/>
    <property type="match status" value="1"/>
</dbReference>
<sequence>MAGCVLACEVRKVMGENGGAFLYSRAQEVNEMDGSNTEFGELKMKLPHPSSDKVSALAFSPVANFLAVSSWDKYMKIYEVDAAVGVGYGRLEYKHEFAVLCCAWSKDGLKLVSAGANKAGGVQTGLLVDLTTQQHMQIAQHVCPIKTIKWVDNQVFCTGSWDKTVKCWDTRTPTPVLSIPVPERVYAMDLIYPFLVIGTAERHVVAFDLTNPSKLYKWQPSPLQFQTTAISFFMNATGYAIGSMSAVGIQYLNKEEEQLSFSFECHREGSIINAISFHPLYGTFSTAGSDGTVNFWDKDSQRQLQGFPTVGCPISASTFNRDGTIFAYAASYDWSAGYLPSPPGNHTVYLRRVGEEVIPEKMRRFPCPMTLGR</sequence>
<evidence type="ECO:0000313" key="5">
    <source>
        <dbReference type="Proteomes" id="UP000789572"/>
    </source>
</evidence>
<dbReference type="AlphaFoldDB" id="A0A9N8ZU29"/>
<feature type="repeat" description="WD" evidence="3">
    <location>
        <begin position="138"/>
        <end position="178"/>
    </location>
</feature>
<protein>
    <submittedName>
        <fullName evidence="4">10240_t:CDS:1</fullName>
    </submittedName>
</protein>
<evidence type="ECO:0000313" key="4">
    <source>
        <dbReference type="EMBL" id="CAG8508209.1"/>
    </source>
</evidence>